<reference evidence="2 3" key="1">
    <citation type="submission" date="2023-06" db="EMBL/GenBank/DDBJ databases">
        <authorList>
            <person name="Oyuntsetseg B."/>
            <person name="Kim S.B."/>
        </authorList>
    </citation>
    <scope>NUCLEOTIDE SEQUENCE [LARGE SCALE GENOMIC DNA]</scope>
    <source>
        <strain evidence="2 3">2-15</strain>
    </source>
</reference>
<evidence type="ECO:0000313" key="2">
    <source>
        <dbReference type="EMBL" id="WIX79963.1"/>
    </source>
</evidence>
<keyword evidence="3" id="KW-1185">Reference proteome</keyword>
<evidence type="ECO:0000256" key="1">
    <source>
        <dbReference type="SAM" id="MobiDB-lite"/>
    </source>
</evidence>
<organism evidence="2 3">
    <name type="scientific">Amycolatopsis carbonis</name>
    <dbReference type="NCBI Taxonomy" id="715471"/>
    <lineage>
        <taxon>Bacteria</taxon>
        <taxon>Bacillati</taxon>
        <taxon>Actinomycetota</taxon>
        <taxon>Actinomycetes</taxon>
        <taxon>Pseudonocardiales</taxon>
        <taxon>Pseudonocardiaceae</taxon>
        <taxon>Amycolatopsis</taxon>
    </lineage>
</organism>
<feature type="compositionally biased region" description="Basic and acidic residues" evidence="1">
    <location>
        <begin position="95"/>
        <end position="111"/>
    </location>
</feature>
<name>A0A9Y2IKF2_9PSEU</name>
<evidence type="ECO:0000313" key="3">
    <source>
        <dbReference type="Proteomes" id="UP001236014"/>
    </source>
</evidence>
<gene>
    <name evidence="2" type="ORF">QRX50_03965</name>
</gene>
<dbReference type="KEGG" id="acab:QRX50_03965"/>
<dbReference type="RefSeq" id="WP_285970635.1">
    <property type="nucleotide sequence ID" value="NZ_CP127294.1"/>
</dbReference>
<dbReference type="EMBL" id="CP127294">
    <property type="protein sequence ID" value="WIX79963.1"/>
    <property type="molecule type" value="Genomic_DNA"/>
</dbReference>
<dbReference type="AlphaFoldDB" id="A0A9Y2IKF2"/>
<feature type="compositionally biased region" description="Acidic residues" evidence="1">
    <location>
        <begin position="82"/>
        <end position="94"/>
    </location>
</feature>
<protein>
    <submittedName>
        <fullName evidence="2">Uncharacterized protein</fullName>
    </submittedName>
</protein>
<sequence>MSSQDALAAMRAKLATLEAENSARSALLDRNRAEAVAESKEKLEKQGKIQGEVFVRLQERNRRAKAAGGWATEKTVGNRGDEDNDYGFEEDEAENERRAGFRTVDDPEVRYGGRPAAPTPVEQPAEPSGRHRRAAHAVDDDADFADTNWLAN</sequence>
<feature type="region of interest" description="Disordered" evidence="1">
    <location>
        <begin position="61"/>
        <end position="152"/>
    </location>
</feature>
<proteinExistence type="predicted"/>
<accession>A0A9Y2IKF2</accession>
<dbReference type="Proteomes" id="UP001236014">
    <property type="component" value="Chromosome"/>
</dbReference>